<dbReference type="PANTHER" id="PTHR34659:SF1">
    <property type="entry name" value="PROTEIN EGT2"/>
    <property type="match status" value="1"/>
</dbReference>
<evidence type="ECO:0000313" key="2">
    <source>
        <dbReference type="Proteomes" id="UP000825935"/>
    </source>
</evidence>
<dbReference type="EMBL" id="CM035424">
    <property type="protein sequence ID" value="KAH7352594.1"/>
    <property type="molecule type" value="Genomic_DNA"/>
</dbReference>
<reference evidence="1" key="1">
    <citation type="submission" date="2021-08" db="EMBL/GenBank/DDBJ databases">
        <title>WGS assembly of Ceratopteris richardii.</title>
        <authorList>
            <person name="Marchant D.B."/>
            <person name="Chen G."/>
            <person name="Jenkins J."/>
            <person name="Shu S."/>
            <person name="Leebens-Mack J."/>
            <person name="Grimwood J."/>
            <person name="Schmutz J."/>
            <person name="Soltis P."/>
            <person name="Soltis D."/>
            <person name="Chen Z.-H."/>
        </authorList>
    </citation>
    <scope>NUCLEOTIDE SEQUENCE</scope>
    <source>
        <strain evidence="1">Whitten #5841</strain>
        <tissue evidence="1">Leaf</tissue>
    </source>
</reference>
<accession>A0A8T2SP00</accession>
<gene>
    <name evidence="1" type="ORF">KP509_19G053300</name>
</gene>
<name>A0A8T2SP00_CERRI</name>
<sequence length="446" mass="50230">MGPKNVAAACATVPSKDLSWLDRMYLKLETICVEVDKNPSLLLQETSKYVENHVNAVGTNVKKLCAEFIHDLLSPEVGEKKLECALHCKCHCMDNEMSKSFGSNVVSKKKDFEDVPKNYESVDSAVSQRQENFEKINNTESHASTHASKAVRKAPEINNSCKAAMIEKPPTLIGRHQVDESSRQKTFQGGVFVNESILEHESQDEFFFGNESLEASCRNVEEDKAMRANEESVHAAECKLEVNAVGQENGTKEISHLRTMDTDIGDGKTKILFGFEEESSAFGRCQPQILVGVIDGFSEKRLSDIGLQDAYNESTECCLEIDHSYDALSHISTFSIGSLETDKVKIMDKSGGHFQSFTIRDFSESIKEEDLICMSEYFSKDEENEEQSAHWLIHGNLRGEEDEEQSAHWLIHENLRDVLQPEIFGVEESCQQESFCNDLDLDWELL</sequence>
<keyword evidence="2" id="KW-1185">Reference proteome</keyword>
<dbReference type="AlphaFoldDB" id="A0A8T2SP00"/>
<evidence type="ECO:0000313" key="1">
    <source>
        <dbReference type="EMBL" id="KAH7352594.1"/>
    </source>
</evidence>
<dbReference type="InterPro" id="IPR053273">
    <property type="entry name" value="CST_Regulator"/>
</dbReference>
<dbReference type="Proteomes" id="UP000825935">
    <property type="component" value="Chromosome 19"/>
</dbReference>
<dbReference type="OrthoDB" id="778244at2759"/>
<protein>
    <submittedName>
        <fullName evidence="1">Uncharacterized protein</fullName>
    </submittedName>
</protein>
<dbReference type="PANTHER" id="PTHR34659">
    <property type="entry name" value="BNAA05G11610D PROTEIN"/>
    <property type="match status" value="1"/>
</dbReference>
<comment type="caution">
    <text evidence="1">The sequence shown here is derived from an EMBL/GenBank/DDBJ whole genome shotgun (WGS) entry which is preliminary data.</text>
</comment>
<proteinExistence type="predicted"/>
<organism evidence="1 2">
    <name type="scientific">Ceratopteris richardii</name>
    <name type="common">Triangle waterfern</name>
    <dbReference type="NCBI Taxonomy" id="49495"/>
    <lineage>
        <taxon>Eukaryota</taxon>
        <taxon>Viridiplantae</taxon>
        <taxon>Streptophyta</taxon>
        <taxon>Embryophyta</taxon>
        <taxon>Tracheophyta</taxon>
        <taxon>Polypodiopsida</taxon>
        <taxon>Polypodiidae</taxon>
        <taxon>Polypodiales</taxon>
        <taxon>Pteridineae</taxon>
        <taxon>Pteridaceae</taxon>
        <taxon>Parkerioideae</taxon>
        <taxon>Ceratopteris</taxon>
    </lineage>
</organism>